<evidence type="ECO:0000256" key="4">
    <source>
        <dbReference type="PROSITE-ProRule" id="PRU00169"/>
    </source>
</evidence>
<feature type="domain" description="Response regulatory" evidence="7">
    <location>
        <begin position="531"/>
        <end position="643"/>
    </location>
</feature>
<dbReference type="SUPFAM" id="SSF55874">
    <property type="entry name" value="ATPase domain of HSP90 chaperone/DNA topoisomerase II/histidine kinase"/>
    <property type="match status" value="1"/>
</dbReference>
<dbReference type="CDD" id="cd00082">
    <property type="entry name" value="HisKA"/>
    <property type="match status" value="1"/>
</dbReference>
<dbReference type="InterPro" id="IPR001789">
    <property type="entry name" value="Sig_transdc_resp-reg_receiver"/>
</dbReference>
<reference evidence="11" key="1">
    <citation type="journal article" date="2014" name="BMC Genomics">
        <title>Genome sequencing of two Neorhizobium galegae strains reveals a noeT gene responsible for the unusual acetylation of the nodulation factors.</title>
        <authorList>
            <person name="Osterman J."/>
            <person name="Marsh J."/>
            <person name="Laine P.K."/>
            <person name="Zeng Z."/>
            <person name="Alatalo E."/>
            <person name="Sullivan J.T."/>
            <person name="Young J.P."/>
            <person name="Thomas-Oates J."/>
            <person name="Paulin L."/>
            <person name="Lindstrom K."/>
        </authorList>
    </citation>
    <scope>NUCLEOTIDE SEQUENCE [LARGE SCALE GENOMIC DNA]</scope>
    <source>
        <strain evidence="11">HAMBI 1141</strain>
    </source>
</reference>
<sequence>MSVPQSYDVSLLDEERYRLLVDSITDYAIYMIDPEGKIASWNPGAQRVKGYEAWEILGEHFSRFYTPEDRLARAPEHALRTAATEGRFEKEAWRIRKDGSRFWAHVIIDPIWSRSGELLGFAKVTRDLTERKRAETELRLSEEKFQILVQGVTDYALYMLDPDGRVSNWNSGATRIKGYTADEIVGQHFSQFYTPEDRERGEPNRSLETARREGRLEKEGWRQRKDGTRFWAHVIIDAIRNEEGTLLGFAKITRDITEKVEAQKALTQAREELFQSQKMEAIGQLTGGVAHDFNNLLMAVLGSLEILKKRLPDDPALTPLLDNAIQGAERGAALTQRMLAFSRRQELNMQAINVPALVSGMMDFVQRSLSASASVETRFAKNLPHVTSDPVQLETALLNLVVNARDAMAGGGMIVISAEEYFADKNTERLKPGRYVRLAVADSGEGMDEETLIRATTPFFTTKGVGKGTGLGLSMVQGLTEQSGGKLEIESQKGKGTTVSLYLPVADANDCPQSSEQTMPSPAATPRGRLTILAVDDDALVLMNTTLMLEDLGHTVIEAYSGTDALKELRSGAHDIDLVITDHSMPRMTGSELAAVIREERPGLPVVLATGYAELPTGGDNRLPRLPKPFSQNQLQEIIVTVLAGGR</sequence>
<evidence type="ECO:0000256" key="5">
    <source>
        <dbReference type="SAM" id="MobiDB-lite"/>
    </source>
</evidence>
<dbReference type="CDD" id="cd00130">
    <property type="entry name" value="PAS"/>
    <property type="match status" value="2"/>
</dbReference>
<dbReference type="PATRIC" id="fig|1028801.3.peg.3278"/>
<dbReference type="KEGG" id="ngl:RG1141_CH32180"/>
<dbReference type="PROSITE" id="PS50110">
    <property type="entry name" value="RESPONSE_REGULATORY"/>
    <property type="match status" value="1"/>
</dbReference>
<name>A0A068TAT8_NEOGA</name>
<dbReference type="AlphaFoldDB" id="A0A068TAT8"/>
<evidence type="ECO:0000259" key="8">
    <source>
        <dbReference type="PROSITE" id="PS50112"/>
    </source>
</evidence>
<feature type="domain" description="Histidine kinase" evidence="6">
    <location>
        <begin position="288"/>
        <end position="507"/>
    </location>
</feature>
<protein>
    <recommendedName>
        <fullName evidence="2">histidine kinase</fullName>
        <ecNumber evidence="2">2.7.13.3</ecNumber>
    </recommendedName>
</protein>
<dbReference type="InterPro" id="IPR036097">
    <property type="entry name" value="HisK_dim/P_sf"/>
</dbReference>
<dbReference type="SMART" id="SM00091">
    <property type="entry name" value="PAS"/>
    <property type="match status" value="2"/>
</dbReference>
<dbReference type="InterPro" id="IPR000700">
    <property type="entry name" value="PAS-assoc_C"/>
</dbReference>
<accession>A0A068TAT8</accession>
<dbReference type="EMBL" id="HG938355">
    <property type="protein sequence ID" value="CDN55553.1"/>
    <property type="molecule type" value="Genomic_DNA"/>
</dbReference>
<dbReference type="PROSITE" id="PS50113">
    <property type="entry name" value="PAC"/>
    <property type="match status" value="2"/>
</dbReference>
<dbReference type="EC" id="2.7.13.3" evidence="2"/>
<feature type="modified residue" description="4-aspartylphosphate" evidence="4">
    <location>
        <position position="582"/>
    </location>
</feature>
<dbReference type="HOGENOM" id="CLU_000445_114_51_5"/>
<dbReference type="PANTHER" id="PTHR43065">
    <property type="entry name" value="SENSOR HISTIDINE KINASE"/>
    <property type="match status" value="1"/>
</dbReference>
<evidence type="ECO:0000256" key="3">
    <source>
        <dbReference type="ARBA" id="ARBA00022553"/>
    </source>
</evidence>
<dbReference type="RefSeq" id="WP_038545639.1">
    <property type="nucleotide sequence ID" value="NZ_HG938355.1"/>
</dbReference>
<dbReference type="Gene3D" id="3.30.565.10">
    <property type="entry name" value="Histidine kinase-like ATPase, C-terminal domain"/>
    <property type="match status" value="1"/>
</dbReference>
<dbReference type="Pfam" id="PF13426">
    <property type="entry name" value="PAS_9"/>
    <property type="match status" value="2"/>
</dbReference>
<dbReference type="PRINTS" id="PR00344">
    <property type="entry name" value="BCTRLSENSOR"/>
</dbReference>
<dbReference type="SMART" id="SM00086">
    <property type="entry name" value="PAC"/>
    <property type="match status" value="2"/>
</dbReference>
<gene>
    <name evidence="10" type="ORF">RG1141_CH32180</name>
</gene>
<evidence type="ECO:0000259" key="7">
    <source>
        <dbReference type="PROSITE" id="PS50110"/>
    </source>
</evidence>
<evidence type="ECO:0000256" key="2">
    <source>
        <dbReference type="ARBA" id="ARBA00012438"/>
    </source>
</evidence>
<evidence type="ECO:0000313" key="10">
    <source>
        <dbReference type="EMBL" id="CDN55553.1"/>
    </source>
</evidence>
<feature type="domain" description="PAC" evidence="9">
    <location>
        <begin position="88"/>
        <end position="140"/>
    </location>
</feature>
<dbReference type="SUPFAM" id="SSF47384">
    <property type="entry name" value="Homodimeric domain of signal transducing histidine kinase"/>
    <property type="match status" value="1"/>
</dbReference>
<dbReference type="Gene3D" id="3.40.50.2300">
    <property type="match status" value="1"/>
</dbReference>
<evidence type="ECO:0000259" key="6">
    <source>
        <dbReference type="PROSITE" id="PS50109"/>
    </source>
</evidence>
<dbReference type="SMART" id="SM00387">
    <property type="entry name" value="HATPase_c"/>
    <property type="match status" value="1"/>
</dbReference>
<dbReference type="SUPFAM" id="SSF55785">
    <property type="entry name" value="PYP-like sensor domain (PAS domain)"/>
    <property type="match status" value="2"/>
</dbReference>
<dbReference type="NCBIfam" id="TIGR00229">
    <property type="entry name" value="sensory_box"/>
    <property type="match status" value="2"/>
</dbReference>
<feature type="domain" description="PAC" evidence="9">
    <location>
        <begin position="210"/>
        <end position="268"/>
    </location>
</feature>
<dbReference type="PROSITE" id="PS50109">
    <property type="entry name" value="HIS_KIN"/>
    <property type="match status" value="1"/>
</dbReference>
<dbReference type="GO" id="GO:0000155">
    <property type="term" value="F:phosphorelay sensor kinase activity"/>
    <property type="evidence" value="ECO:0007669"/>
    <property type="project" value="InterPro"/>
</dbReference>
<dbReference type="Pfam" id="PF00072">
    <property type="entry name" value="Response_reg"/>
    <property type="match status" value="1"/>
</dbReference>
<dbReference type="SUPFAM" id="SSF52172">
    <property type="entry name" value="CheY-like"/>
    <property type="match status" value="1"/>
</dbReference>
<dbReference type="eggNOG" id="COG4191">
    <property type="taxonomic scope" value="Bacteria"/>
</dbReference>
<dbReference type="Proteomes" id="UP000028186">
    <property type="component" value="Chromosome I"/>
</dbReference>
<dbReference type="PROSITE" id="PS50112">
    <property type="entry name" value="PAS"/>
    <property type="match status" value="2"/>
</dbReference>
<dbReference type="InterPro" id="IPR003661">
    <property type="entry name" value="HisK_dim/P_dom"/>
</dbReference>
<dbReference type="Gene3D" id="3.30.450.20">
    <property type="entry name" value="PAS domain"/>
    <property type="match status" value="2"/>
</dbReference>
<feature type="region of interest" description="Disordered" evidence="5">
    <location>
        <begin position="195"/>
        <end position="214"/>
    </location>
</feature>
<dbReference type="InterPro" id="IPR005467">
    <property type="entry name" value="His_kinase_dom"/>
</dbReference>
<dbReference type="InterPro" id="IPR004358">
    <property type="entry name" value="Sig_transdc_His_kin-like_C"/>
</dbReference>
<organism evidence="10 11">
    <name type="scientific">Neorhizobium galegae bv. officinalis bv. officinalis str. HAMBI 1141</name>
    <dbReference type="NCBI Taxonomy" id="1028801"/>
    <lineage>
        <taxon>Bacteria</taxon>
        <taxon>Pseudomonadati</taxon>
        <taxon>Pseudomonadota</taxon>
        <taxon>Alphaproteobacteria</taxon>
        <taxon>Hyphomicrobiales</taxon>
        <taxon>Rhizobiaceae</taxon>
        <taxon>Rhizobium/Agrobacterium group</taxon>
        <taxon>Neorhizobium</taxon>
    </lineage>
</organism>
<evidence type="ECO:0000313" key="11">
    <source>
        <dbReference type="Proteomes" id="UP000028186"/>
    </source>
</evidence>
<dbReference type="PANTHER" id="PTHR43065:SF49">
    <property type="entry name" value="HISTIDINE KINASE"/>
    <property type="match status" value="1"/>
</dbReference>
<dbReference type="Pfam" id="PF02518">
    <property type="entry name" value="HATPase_c"/>
    <property type="match status" value="1"/>
</dbReference>
<feature type="domain" description="PAS" evidence="8">
    <location>
        <begin position="13"/>
        <end position="70"/>
    </location>
</feature>
<feature type="domain" description="PAS" evidence="8">
    <location>
        <begin position="141"/>
        <end position="214"/>
    </location>
</feature>
<keyword evidence="3 4" id="KW-0597">Phosphoprotein</keyword>
<dbReference type="SMART" id="SM00448">
    <property type="entry name" value="REC"/>
    <property type="match status" value="1"/>
</dbReference>
<evidence type="ECO:0000256" key="1">
    <source>
        <dbReference type="ARBA" id="ARBA00000085"/>
    </source>
</evidence>
<dbReference type="InterPro" id="IPR001610">
    <property type="entry name" value="PAC"/>
</dbReference>
<dbReference type="InterPro" id="IPR011006">
    <property type="entry name" value="CheY-like_superfamily"/>
</dbReference>
<dbReference type="InterPro" id="IPR000014">
    <property type="entry name" value="PAS"/>
</dbReference>
<dbReference type="Gene3D" id="1.10.287.130">
    <property type="match status" value="1"/>
</dbReference>
<dbReference type="InterPro" id="IPR003594">
    <property type="entry name" value="HATPase_dom"/>
</dbReference>
<dbReference type="Pfam" id="PF00512">
    <property type="entry name" value="HisKA"/>
    <property type="match status" value="1"/>
</dbReference>
<evidence type="ECO:0000259" key="9">
    <source>
        <dbReference type="PROSITE" id="PS50113"/>
    </source>
</evidence>
<proteinExistence type="predicted"/>
<dbReference type="InterPro" id="IPR035965">
    <property type="entry name" value="PAS-like_dom_sf"/>
</dbReference>
<comment type="catalytic activity">
    <reaction evidence="1">
        <text>ATP + protein L-histidine = ADP + protein N-phospho-L-histidine.</text>
        <dbReference type="EC" id="2.7.13.3"/>
    </reaction>
</comment>
<dbReference type="SMART" id="SM00388">
    <property type="entry name" value="HisKA"/>
    <property type="match status" value="1"/>
</dbReference>
<dbReference type="InterPro" id="IPR036890">
    <property type="entry name" value="HATPase_C_sf"/>
</dbReference>